<dbReference type="InterPro" id="IPR017900">
    <property type="entry name" value="4Fe4S_Fe_S_CS"/>
</dbReference>
<keyword evidence="3" id="KW-0408">Iron</keyword>
<dbReference type="CDD" id="cd10551">
    <property type="entry name" value="PsrB"/>
    <property type="match status" value="1"/>
</dbReference>
<dbReference type="PANTHER" id="PTHR43177">
    <property type="entry name" value="PROTEIN NRFC"/>
    <property type="match status" value="1"/>
</dbReference>
<sequence length="181" mass="20289">MAHYAMLIDAARCTGCAACRVACQLQWQLPPEVFFNRLEFREHGQYPDVRQEIVPVQCMHCDNPPCATVCPTKATYKRADGLVLIDHDKCIGCKYCVVACPYDVRQVNDRGIPEKCRFCAGFIEKGEQPPCASTCMNDVRVFGDLDDPNSAISKKMKTVQVYQLAAEKGTKPRVFYVKRGG</sequence>
<keyword evidence="1" id="KW-0004">4Fe-4S</keyword>
<feature type="domain" description="4Fe-4S ferredoxin-type" evidence="5">
    <location>
        <begin position="4"/>
        <end position="32"/>
    </location>
</feature>
<keyword evidence="4" id="KW-0411">Iron-sulfur</keyword>
<evidence type="ECO:0000256" key="4">
    <source>
        <dbReference type="ARBA" id="ARBA00023014"/>
    </source>
</evidence>
<evidence type="ECO:0000256" key="1">
    <source>
        <dbReference type="ARBA" id="ARBA00022485"/>
    </source>
</evidence>
<keyword evidence="7" id="KW-1185">Reference proteome</keyword>
<evidence type="ECO:0000313" key="6">
    <source>
        <dbReference type="EMBL" id="MDT8904058.1"/>
    </source>
</evidence>
<gene>
    <name evidence="6" type="ORF">Q4T40_22720</name>
</gene>
<evidence type="ECO:0000313" key="7">
    <source>
        <dbReference type="Proteomes" id="UP001254848"/>
    </source>
</evidence>
<dbReference type="Gene3D" id="3.30.70.20">
    <property type="match status" value="2"/>
</dbReference>
<dbReference type="PROSITE" id="PS00198">
    <property type="entry name" value="4FE4S_FER_1"/>
    <property type="match status" value="1"/>
</dbReference>
<dbReference type="EMBL" id="JAUOZS010000002">
    <property type="protein sequence ID" value="MDT8904058.1"/>
    <property type="molecule type" value="Genomic_DNA"/>
</dbReference>
<dbReference type="Pfam" id="PF13247">
    <property type="entry name" value="Fer4_11"/>
    <property type="match status" value="1"/>
</dbReference>
<organism evidence="6 7">
    <name type="scientific">Anaeroselena agilis</name>
    <dbReference type="NCBI Taxonomy" id="3063788"/>
    <lineage>
        <taxon>Bacteria</taxon>
        <taxon>Bacillati</taxon>
        <taxon>Bacillota</taxon>
        <taxon>Negativicutes</taxon>
        <taxon>Acetonemataceae</taxon>
        <taxon>Anaeroselena</taxon>
    </lineage>
</organism>
<name>A0ABU3P4W3_9FIRM</name>
<evidence type="ECO:0000256" key="2">
    <source>
        <dbReference type="ARBA" id="ARBA00022723"/>
    </source>
</evidence>
<dbReference type="SUPFAM" id="SSF54862">
    <property type="entry name" value="4Fe-4S ferredoxins"/>
    <property type="match status" value="1"/>
</dbReference>
<dbReference type="RefSeq" id="WP_413782619.1">
    <property type="nucleotide sequence ID" value="NZ_JAUOZS010000002.1"/>
</dbReference>
<keyword evidence="2" id="KW-0479">Metal-binding</keyword>
<dbReference type="InterPro" id="IPR017896">
    <property type="entry name" value="4Fe4S_Fe-S-bd"/>
</dbReference>
<dbReference type="PROSITE" id="PS51379">
    <property type="entry name" value="4FE4S_FER_2"/>
    <property type="match status" value="3"/>
</dbReference>
<dbReference type="PANTHER" id="PTHR43177:SF3">
    <property type="entry name" value="PROTEIN NRFC HOMOLOG"/>
    <property type="match status" value="1"/>
</dbReference>
<dbReference type="InterPro" id="IPR050954">
    <property type="entry name" value="ET_IronSulfur_Cluster-Binding"/>
</dbReference>
<proteinExistence type="predicted"/>
<reference evidence="6 7" key="1">
    <citation type="submission" date="2023-07" db="EMBL/GenBank/DDBJ databases">
        <title>The novel representative of Negativicutes class, Anaeroselena agilis gen. nov. sp. nov.</title>
        <authorList>
            <person name="Prokofeva M.I."/>
            <person name="Elcheninov A.G."/>
            <person name="Klyukina A."/>
            <person name="Kublanov I.V."/>
            <person name="Frolov E.N."/>
            <person name="Podosokorskaya O.A."/>
        </authorList>
    </citation>
    <scope>NUCLEOTIDE SEQUENCE [LARGE SCALE GENOMIC DNA]</scope>
    <source>
        <strain evidence="6 7">4137-cl</strain>
    </source>
</reference>
<feature type="domain" description="4Fe-4S ferredoxin-type" evidence="5">
    <location>
        <begin position="81"/>
        <end position="110"/>
    </location>
</feature>
<feature type="domain" description="4Fe-4S ferredoxin-type" evidence="5">
    <location>
        <begin position="49"/>
        <end position="80"/>
    </location>
</feature>
<evidence type="ECO:0000256" key="3">
    <source>
        <dbReference type="ARBA" id="ARBA00023004"/>
    </source>
</evidence>
<accession>A0ABU3P4W3</accession>
<evidence type="ECO:0000259" key="5">
    <source>
        <dbReference type="PROSITE" id="PS51379"/>
    </source>
</evidence>
<protein>
    <submittedName>
        <fullName evidence="6">4Fe-4S dicluster domain-containing protein</fullName>
    </submittedName>
</protein>
<comment type="caution">
    <text evidence="6">The sequence shown here is derived from an EMBL/GenBank/DDBJ whole genome shotgun (WGS) entry which is preliminary data.</text>
</comment>
<dbReference type="Proteomes" id="UP001254848">
    <property type="component" value="Unassembled WGS sequence"/>
</dbReference>